<evidence type="ECO:0000256" key="1">
    <source>
        <dbReference type="SAM" id="MobiDB-lite"/>
    </source>
</evidence>
<gene>
    <name evidence="3" type="ORF">AB1Y20_019478</name>
</gene>
<sequence>MPNALTALLAIGSAALALSFFAVLIHVARTQQPPAPPSTAFPSLRNASRAAAAKCSALPTRELCDAAPQRCGWQPQARACVRSMPTKPSRRASKGGGGKNKGAAVLAQRRP</sequence>
<reference evidence="3 4" key="1">
    <citation type="journal article" date="2024" name="Science">
        <title>Giant polyketide synthase enzymes in the biosynthesis of giant marine polyether toxins.</title>
        <authorList>
            <person name="Fallon T.R."/>
            <person name="Shende V.V."/>
            <person name="Wierzbicki I.H."/>
            <person name="Pendleton A.L."/>
            <person name="Watervoot N.F."/>
            <person name="Auber R.P."/>
            <person name="Gonzalez D.J."/>
            <person name="Wisecaver J.H."/>
            <person name="Moore B.S."/>
        </authorList>
    </citation>
    <scope>NUCLEOTIDE SEQUENCE [LARGE SCALE GENOMIC DNA]</scope>
    <source>
        <strain evidence="3 4">12B1</strain>
    </source>
</reference>
<feature type="region of interest" description="Disordered" evidence="1">
    <location>
        <begin position="82"/>
        <end position="111"/>
    </location>
</feature>
<proteinExistence type="predicted"/>
<protein>
    <submittedName>
        <fullName evidence="3">Uncharacterized protein</fullName>
    </submittedName>
</protein>
<evidence type="ECO:0000313" key="3">
    <source>
        <dbReference type="EMBL" id="KAL1524588.1"/>
    </source>
</evidence>
<organism evidence="3 4">
    <name type="scientific">Prymnesium parvum</name>
    <name type="common">Toxic golden alga</name>
    <dbReference type="NCBI Taxonomy" id="97485"/>
    <lineage>
        <taxon>Eukaryota</taxon>
        <taxon>Haptista</taxon>
        <taxon>Haptophyta</taxon>
        <taxon>Prymnesiophyceae</taxon>
        <taxon>Prymnesiales</taxon>
        <taxon>Prymnesiaceae</taxon>
        <taxon>Prymnesium</taxon>
    </lineage>
</organism>
<dbReference type="Proteomes" id="UP001515480">
    <property type="component" value="Unassembled WGS sequence"/>
</dbReference>
<keyword evidence="4" id="KW-1185">Reference proteome</keyword>
<dbReference type="AlphaFoldDB" id="A0AB34JUK4"/>
<keyword evidence="2" id="KW-0732">Signal</keyword>
<dbReference type="EMBL" id="JBGBPQ010000005">
    <property type="protein sequence ID" value="KAL1524588.1"/>
    <property type="molecule type" value="Genomic_DNA"/>
</dbReference>
<comment type="caution">
    <text evidence="3">The sequence shown here is derived from an EMBL/GenBank/DDBJ whole genome shotgun (WGS) entry which is preliminary data.</text>
</comment>
<evidence type="ECO:0000256" key="2">
    <source>
        <dbReference type="SAM" id="SignalP"/>
    </source>
</evidence>
<evidence type="ECO:0000313" key="4">
    <source>
        <dbReference type="Proteomes" id="UP001515480"/>
    </source>
</evidence>
<name>A0AB34JUK4_PRYPA</name>
<feature type="chain" id="PRO_5044255940" evidence="2">
    <location>
        <begin position="31"/>
        <end position="111"/>
    </location>
</feature>
<accession>A0AB34JUK4</accession>
<feature type="signal peptide" evidence="2">
    <location>
        <begin position="1"/>
        <end position="30"/>
    </location>
</feature>